<proteinExistence type="predicted"/>
<keyword evidence="6" id="KW-0548">Nucleotidyltransferase</keyword>
<gene>
    <name evidence="6" type="ordered locus">MexAM1_META2p1098</name>
</gene>
<dbReference type="Proteomes" id="UP000009081">
    <property type="component" value="Plasmid megaplasmid"/>
</dbReference>
<dbReference type="GO" id="GO:0004527">
    <property type="term" value="F:exonuclease activity"/>
    <property type="evidence" value="ECO:0007669"/>
    <property type="project" value="UniProtKB-ARBA"/>
</dbReference>
<evidence type="ECO:0000256" key="3">
    <source>
        <dbReference type="ARBA" id="ARBA00026073"/>
    </source>
</evidence>
<dbReference type="SMART" id="SM00479">
    <property type="entry name" value="EXOIII"/>
    <property type="match status" value="1"/>
</dbReference>
<accession>C5B5Z3</accession>
<comment type="subunit">
    <text evidence="3">DNA polymerase III contains a core (composed of alpha, epsilon and theta chains) that associates with a tau subunit. This core dimerizes to form the POLIII' complex. PolIII' associates with the gamma complex (composed of gamma, delta, delta', psi and chi chains) and with the beta chain to form the complete DNA polymerase III complex.</text>
</comment>
<dbReference type="Gene3D" id="3.30.420.10">
    <property type="entry name" value="Ribonuclease H-like superfamily/Ribonuclease H"/>
    <property type="match status" value="1"/>
</dbReference>
<keyword evidence="6" id="KW-0808">Transferase</keyword>
<keyword evidence="6" id="KW-0614">Plasmid</keyword>
<evidence type="ECO:0000259" key="5">
    <source>
        <dbReference type="SMART" id="SM00479"/>
    </source>
</evidence>
<dbReference type="InterPro" id="IPR011990">
    <property type="entry name" value="TPR-like_helical_dom_sf"/>
</dbReference>
<dbReference type="HOGENOM" id="CLU_369125_0_0_5"/>
<dbReference type="InterPro" id="IPR036397">
    <property type="entry name" value="RNaseH_sf"/>
</dbReference>
<dbReference type="SMART" id="SM00671">
    <property type="entry name" value="SEL1"/>
    <property type="match status" value="5"/>
</dbReference>
<dbReference type="KEGG" id="mea:Mex_2p1098"/>
<protein>
    <recommendedName>
        <fullName evidence="1">DNA-directed DNA polymerase</fullName>
        <ecNumber evidence="1">2.7.7.7</ecNumber>
    </recommendedName>
</protein>
<dbReference type="Gene3D" id="1.25.40.10">
    <property type="entry name" value="Tetratricopeptide repeat domain"/>
    <property type="match status" value="2"/>
</dbReference>
<evidence type="ECO:0000313" key="6">
    <source>
        <dbReference type="EMBL" id="ACS43875.1"/>
    </source>
</evidence>
<dbReference type="GO" id="GO:0003677">
    <property type="term" value="F:DNA binding"/>
    <property type="evidence" value="ECO:0007669"/>
    <property type="project" value="InterPro"/>
</dbReference>
<dbReference type="SUPFAM" id="SSF53098">
    <property type="entry name" value="Ribonuclease H-like"/>
    <property type="match status" value="1"/>
</dbReference>
<dbReference type="Pfam" id="PF00929">
    <property type="entry name" value="RNase_T"/>
    <property type="match status" value="1"/>
</dbReference>
<dbReference type="PANTHER" id="PTHR11102">
    <property type="entry name" value="SEL-1-LIKE PROTEIN"/>
    <property type="match status" value="1"/>
</dbReference>
<comment type="function">
    <text evidence="2">DNA polymerase III is a complex, multichain enzyme responsible for most of the replicative synthesis in bacteria. The epsilon subunit contain the editing function and is a proofreading 3'-5' exonuclease.</text>
</comment>
<evidence type="ECO:0000256" key="1">
    <source>
        <dbReference type="ARBA" id="ARBA00012417"/>
    </source>
</evidence>
<reference evidence="6 7" key="1">
    <citation type="journal article" date="2009" name="PLoS ONE">
        <title>Methylobacterium genome sequences: a reference blueprint to investigate microbial metabolism of C1 compounds from natural and industrial sources.</title>
        <authorList>
            <person name="Vuilleumier S."/>
            <person name="Chistoserdova L."/>
            <person name="Lee M.-C."/>
            <person name="Bringel F."/>
            <person name="Lajus A."/>
            <person name="Zhou Y."/>
            <person name="Gourion B."/>
            <person name="Barbe V."/>
            <person name="Chang J."/>
            <person name="Cruveiller S."/>
            <person name="Dossat C."/>
            <person name="Gillett W."/>
            <person name="Gruffaz C."/>
            <person name="Haugen E."/>
            <person name="Hourcade E."/>
            <person name="Levy R."/>
            <person name="Mangenot S."/>
            <person name="Muller E."/>
            <person name="Nadalig T."/>
            <person name="Pagni M."/>
            <person name="Penny C."/>
            <person name="Peyraud R."/>
            <person name="Robinson D.G."/>
            <person name="Roche D."/>
            <person name="Rouy Z."/>
            <person name="Saenampechek C."/>
            <person name="Salvignol G."/>
            <person name="Vallenet D."/>
            <person name="Wu Z."/>
            <person name="Marx C.J."/>
            <person name="Vorholt J.A."/>
            <person name="Olson M.V."/>
            <person name="Kaul R."/>
            <person name="Weissenbach J."/>
            <person name="Medigue C."/>
            <person name="Lidstrom M.E."/>
        </authorList>
    </citation>
    <scope>NUCLEOTIDE SEQUENCE [LARGE SCALE GENOMIC DNA]</scope>
    <source>
        <strain evidence="7">ATCC 14718 / DSM 1338 / JCM 2805 / NCIMB 9133 / AM1</strain>
    </source>
</reference>
<name>C5B5Z3_METEA</name>
<keyword evidence="7" id="KW-1185">Reference proteome</keyword>
<keyword evidence="6" id="KW-0239">DNA-directed DNA polymerase</keyword>
<dbReference type="GO" id="GO:0003887">
    <property type="term" value="F:DNA-directed DNA polymerase activity"/>
    <property type="evidence" value="ECO:0007669"/>
    <property type="project" value="UniProtKB-KW"/>
</dbReference>
<dbReference type="InterPro" id="IPR006054">
    <property type="entry name" value="DnaQ"/>
</dbReference>
<dbReference type="GO" id="GO:0006260">
    <property type="term" value="P:DNA replication"/>
    <property type="evidence" value="ECO:0007669"/>
    <property type="project" value="InterPro"/>
</dbReference>
<organism evidence="6 7">
    <name type="scientific">Methylorubrum extorquens (strain ATCC 14718 / DSM 1338 / JCM 2805 / NCIMB 9133 / AM1)</name>
    <name type="common">Methylobacterium extorquens</name>
    <dbReference type="NCBI Taxonomy" id="272630"/>
    <lineage>
        <taxon>Bacteria</taxon>
        <taxon>Pseudomonadati</taxon>
        <taxon>Pseudomonadota</taxon>
        <taxon>Alphaproteobacteria</taxon>
        <taxon>Hyphomicrobiales</taxon>
        <taxon>Methylobacteriaceae</taxon>
        <taxon>Methylorubrum</taxon>
    </lineage>
</organism>
<dbReference type="EC" id="2.7.7.7" evidence="1"/>
<feature type="domain" description="Exonuclease" evidence="5">
    <location>
        <begin position="543"/>
        <end position="710"/>
    </location>
</feature>
<dbReference type="InterPro" id="IPR006597">
    <property type="entry name" value="Sel1-like"/>
</dbReference>
<dbReference type="InterPro" id="IPR012337">
    <property type="entry name" value="RNaseH-like_sf"/>
</dbReference>
<dbReference type="EMBL" id="CP001511">
    <property type="protein sequence ID" value="ACS43875.1"/>
    <property type="molecule type" value="Genomic_DNA"/>
</dbReference>
<dbReference type="NCBIfam" id="TIGR00573">
    <property type="entry name" value="dnaq"/>
    <property type="match status" value="1"/>
</dbReference>
<evidence type="ECO:0000256" key="2">
    <source>
        <dbReference type="ARBA" id="ARBA00025483"/>
    </source>
</evidence>
<evidence type="ECO:0000313" key="7">
    <source>
        <dbReference type="Proteomes" id="UP000009081"/>
    </source>
</evidence>
<sequence>MTACPGEPYFAHAMTACASLDFRAIAAISLDARWGPEGLAAAGVRDADLVIEPLLRRAAELGHVEAQFSLGALHAGGVFVDYDDLEALRWYRKAAGQGHPEAAYQIVKYLRLDPPDYRMTHAPVLDDDELERLLAIAATGHRVEAGFLHGVLLYDRHEDGRSPDFRERPGYRSIRQAAIQAYRPAMERLAEIQAEAGDRWSGARWFRAAAQVAFLDADDTAARSLAVRSVRLGRSGSDEDEDELTSVLRAPVVELDWNAVFARRGGGEAAFRMASQVAEEISGESASAGWLRFAADFGHATATMALGDLLDDEWVWDDDLDAGVEAAALFAKAAELGAPGALEKARKAALQLGEHFEGEDSPEAEEEAQRWFENAAALGCPEGRYVMGYRLLPPGPRHDPVRAFPALLASAEAGFPAAAWEVAECLRNGAGVARDPARALAWYRRAADHDFVEAKLHLGRAYRDGSGVEVDLRQALSWLAMAAEGSDPNAQYELGLMHLKGLGTPADPEAALGWLRAAADQGHAPSLAKIAEMEQAPAGPGERFVVIDFETTGLSPNNGDRVIEVGAVEIVDGRIGRRFQSLANPGFPVSARITAITGISNAMLVDAPPLAEVIREVSAFIEGATLVAHNAGFDRRFLQAEMERLGLWDDREMLCTMRLGKRAYPGLGSYKLAFLAEHAGVALPDAMHRALADAMATAELFLVMREREACPPPETQPPAIAEPAADRAVLASTLPPTAPRQPASGWRRWLPAFG</sequence>
<geneLocation type="plasmid" evidence="6 7">
    <name>megaplasmid</name>
</geneLocation>
<dbReference type="PANTHER" id="PTHR11102:SF160">
    <property type="entry name" value="ERAD-ASSOCIATED E3 UBIQUITIN-PROTEIN LIGASE COMPONENT HRD3"/>
    <property type="match status" value="1"/>
</dbReference>
<dbReference type="FunFam" id="3.30.420.10:FF:000045">
    <property type="entry name" value="3'-5' exonuclease DinG"/>
    <property type="match status" value="1"/>
</dbReference>
<dbReference type="CDD" id="cd06127">
    <property type="entry name" value="DEDDh"/>
    <property type="match status" value="1"/>
</dbReference>
<dbReference type="InterPro" id="IPR013520">
    <property type="entry name" value="Ribonucl_H"/>
</dbReference>
<dbReference type="InterPro" id="IPR050767">
    <property type="entry name" value="Sel1_AlgK"/>
</dbReference>
<dbReference type="Pfam" id="PF08238">
    <property type="entry name" value="Sel1"/>
    <property type="match status" value="6"/>
</dbReference>
<dbReference type="AlphaFoldDB" id="C5B5Z3"/>
<dbReference type="SUPFAM" id="SSF81901">
    <property type="entry name" value="HCP-like"/>
    <property type="match status" value="2"/>
</dbReference>
<comment type="catalytic activity">
    <reaction evidence="4">
        <text>DNA(n) + a 2'-deoxyribonucleoside 5'-triphosphate = DNA(n+1) + diphosphate</text>
        <dbReference type="Rhea" id="RHEA:22508"/>
        <dbReference type="Rhea" id="RHEA-COMP:17339"/>
        <dbReference type="Rhea" id="RHEA-COMP:17340"/>
        <dbReference type="ChEBI" id="CHEBI:33019"/>
        <dbReference type="ChEBI" id="CHEBI:61560"/>
        <dbReference type="ChEBI" id="CHEBI:173112"/>
        <dbReference type="EC" id="2.7.7.7"/>
    </reaction>
</comment>
<evidence type="ECO:0000256" key="4">
    <source>
        <dbReference type="ARBA" id="ARBA00049244"/>
    </source>
</evidence>